<feature type="compositionally biased region" description="Basic residues" evidence="2">
    <location>
        <begin position="169"/>
        <end position="182"/>
    </location>
</feature>
<proteinExistence type="predicted"/>
<protein>
    <recommendedName>
        <fullName evidence="4">Yeast cell wall synthesis Kre9/Knh1-like N-terminal domain-containing protein</fullName>
    </recommendedName>
</protein>
<evidence type="ECO:0000256" key="1">
    <source>
        <dbReference type="ARBA" id="ARBA00022729"/>
    </source>
</evidence>
<accession>A0A9W8EB73</accession>
<evidence type="ECO:0000256" key="2">
    <source>
        <dbReference type="SAM" id="MobiDB-lite"/>
    </source>
</evidence>
<evidence type="ECO:0000259" key="4">
    <source>
        <dbReference type="Pfam" id="PF10342"/>
    </source>
</evidence>
<evidence type="ECO:0000313" key="6">
    <source>
        <dbReference type="Proteomes" id="UP001151582"/>
    </source>
</evidence>
<sequence>MKFLATIALAALALAPNVSAYFYTNDPVNTDVMSSGDQYEVLWEAKPEGDELSQLGTDYTVHFKTGGDIDQQLIAVITAEPIPISQTNFVFTVPDVAPGLYFLEYHSGGVVNWSTRFSVNGGTATYPVEEEEPTNTNTDASSAEPTPTPTGDDGEESSTGSQPEPTHPPKCHHRRPRKCHKF</sequence>
<dbReference type="Proteomes" id="UP001151582">
    <property type="component" value="Unassembled WGS sequence"/>
</dbReference>
<dbReference type="InterPro" id="IPR018466">
    <property type="entry name" value="Kre9/Knh1-like_N"/>
</dbReference>
<evidence type="ECO:0000313" key="5">
    <source>
        <dbReference type="EMBL" id="KAJ1973807.1"/>
    </source>
</evidence>
<dbReference type="OrthoDB" id="2432613at2759"/>
<comment type="caution">
    <text evidence="5">The sequence shown here is derived from an EMBL/GenBank/DDBJ whole genome shotgun (WGS) entry which is preliminary data.</text>
</comment>
<gene>
    <name evidence="5" type="ORF">H4R34_004950</name>
</gene>
<feature type="domain" description="Yeast cell wall synthesis Kre9/Knh1-like N-terminal" evidence="4">
    <location>
        <begin position="27"/>
        <end position="119"/>
    </location>
</feature>
<dbReference type="AlphaFoldDB" id="A0A9W8EB73"/>
<dbReference type="Pfam" id="PF10342">
    <property type="entry name" value="Kre9_KNH"/>
    <property type="match status" value="1"/>
</dbReference>
<organism evidence="5 6">
    <name type="scientific">Dimargaris verticillata</name>
    <dbReference type="NCBI Taxonomy" id="2761393"/>
    <lineage>
        <taxon>Eukaryota</taxon>
        <taxon>Fungi</taxon>
        <taxon>Fungi incertae sedis</taxon>
        <taxon>Zoopagomycota</taxon>
        <taxon>Kickxellomycotina</taxon>
        <taxon>Dimargaritomycetes</taxon>
        <taxon>Dimargaritales</taxon>
        <taxon>Dimargaritaceae</taxon>
        <taxon>Dimargaris</taxon>
    </lineage>
</organism>
<evidence type="ECO:0000256" key="3">
    <source>
        <dbReference type="SAM" id="SignalP"/>
    </source>
</evidence>
<feature type="chain" id="PRO_5040857773" description="Yeast cell wall synthesis Kre9/Knh1-like N-terminal domain-containing protein" evidence="3">
    <location>
        <begin position="21"/>
        <end position="182"/>
    </location>
</feature>
<dbReference type="EMBL" id="JANBQB010000754">
    <property type="protein sequence ID" value="KAJ1973807.1"/>
    <property type="molecule type" value="Genomic_DNA"/>
</dbReference>
<feature type="signal peptide" evidence="3">
    <location>
        <begin position="1"/>
        <end position="20"/>
    </location>
</feature>
<reference evidence="5" key="1">
    <citation type="submission" date="2022-07" db="EMBL/GenBank/DDBJ databases">
        <title>Phylogenomic reconstructions and comparative analyses of Kickxellomycotina fungi.</title>
        <authorList>
            <person name="Reynolds N.K."/>
            <person name="Stajich J.E."/>
            <person name="Barry K."/>
            <person name="Grigoriev I.V."/>
            <person name="Crous P."/>
            <person name="Smith M.E."/>
        </authorList>
    </citation>
    <scope>NUCLEOTIDE SEQUENCE</scope>
    <source>
        <strain evidence="5">RSA 567</strain>
    </source>
</reference>
<keyword evidence="6" id="KW-1185">Reference proteome</keyword>
<name>A0A9W8EB73_9FUNG</name>
<feature type="region of interest" description="Disordered" evidence="2">
    <location>
        <begin position="124"/>
        <end position="182"/>
    </location>
</feature>
<keyword evidence="1 3" id="KW-0732">Signal</keyword>